<gene>
    <name evidence="4" type="ORF">MNBD_NITROSPIRAE02-782</name>
</gene>
<dbReference type="AlphaFoldDB" id="A0A3B1D2J1"/>
<dbReference type="PROSITE" id="PS50206">
    <property type="entry name" value="RHODANESE_3"/>
    <property type="match status" value="2"/>
</dbReference>
<dbReference type="PROSITE" id="PS51257">
    <property type="entry name" value="PROKAR_LIPOPROTEIN"/>
    <property type="match status" value="1"/>
</dbReference>
<protein>
    <recommendedName>
        <fullName evidence="3">Rhodanese domain-containing protein</fullName>
    </recommendedName>
</protein>
<feature type="domain" description="Rhodanese" evidence="3">
    <location>
        <begin position="227"/>
        <end position="342"/>
    </location>
</feature>
<dbReference type="Pfam" id="PF25275">
    <property type="entry name" value="Golvesin_C"/>
    <property type="match status" value="1"/>
</dbReference>
<dbReference type="InterPro" id="IPR001763">
    <property type="entry name" value="Rhodanese-like_dom"/>
</dbReference>
<dbReference type="InterPro" id="IPR036873">
    <property type="entry name" value="Rhodanese-like_dom_sf"/>
</dbReference>
<reference evidence="4" key="1">
    <citation type="submission" date="2018-06" db="EMBL/GenBank/DDBJ databases">
        <authorList>
            <person name="Zhirakovskaya E."/>
        </authorList>
    </citation>
    <scope>NUCLEOTIDE SEQUENCE</scope>
</reference>
<dbReference type="CDD" id="cd01449">
    <property type="entry name" value="TST_Repeat_2"/>
    <property type="match status" value="1"/>
</dbReference>
<dbReference type="Pfam" id="PF00581">
    <property type="entry name" value="Rhodanese"/>
    <property type="match status" value="1"/>
</dbReference>
<dbReference type="EMBL" id="UOGH01000155">
    <property type="protein sequence ID" value="VAX30228.1"/>
    <property type="molecule type" value="Genomic_DNA"/>
</dbReference>
<dbReference type="Gene3D" id="3.40.250.10">
    <property type="entry name" value="Rhodanese-like domain"/>
    <property type="match status" value="2"/>
</dbReference>
<keyword evidence="1" id="KW-0808">Transferase</keyword>
<feature type="domain" description="Rhodanese" evidence="3">
    <location>
        <begin position="72"/>
        <end position="190"/>
    </location>
</feature>
<dbReference type="PANTHER" id="PTHR11364:SF27">
    <property type="entry name" value="SULFURTRANSFERASE"/>
    <property type="match status" value="1"/>
</dbReference>
<proteinExistence type="predicted"/>
<dbReference type="SUPFAM" id="SSF52821">
    <property type="entry name" value="Rhodanese/Cell cycle control phosphatase"/>
    <property type="match status" value="2"/>
</dbReference>
<evidence type="ECO:0000256" key="1">
    <source>
        <dbReference type="ARBA" id="ARBA00022679"/>
    </source>
</evidence>
<organism evidence="4">
    <name type="scientific">hydrothermal vent metagenome</name>
    <dbReference type="NCBI Taxonomy" id="652676"/>
    <lineage>
        <taxon>unclassified sequences</taxon>
        <taxon>metagenomes</taxon>
        <taxon>ecological metagenomes</taxon>
    </lineage>
</organism>
<dbReference type="GO" id="GO:0004792">
    <property type="term" value="F:thiosulfate-cyanide sulfurtransferase activity"/>
    <property type="evidence" value="ECO:0007669"/>
    <property type="project" value="InterPro"/>
</dbReference>
<dbReference type="NCBIfam" id="NF040901">
    <property type="entry name" value="SeO3_TeO2_ExtH"/>
    <property type="match status" value="1"/>
</dbReference>
<evidence type="ECO:0000256" key="2">
    <source>
        <dbReference type="ARBA" id="ARBA00022737"/>
    </source>
</evidence>
<evidence type="ECO:0000259" key="3">
    <source>
        <dbReference type="PROSITE" id="PS50206"/>
    </source>
</evidence>
<dbReference type="InterPro" id="IPR045078">
    <property type="entry name" value="TST/MPST-like"/>
</dbReference>
<dbReference type="SMART" id="SM00450">
    <property type="entry name" value="RHOD"/>
    <property type="match status" value="2"/>
</dbReference>
<name>A0A3B1D2J1_9ZZZZ</name>
<accession>A0A3B1D2J1</accession>
<sequence length="556" mass="59447">MSFLKRKKSLSISLVSVLMILTVSLFLFSCAEDYDTSEEIAAERVDPNINVLIDPVELKSWLDNGYPGDIYGNSKVVVLFVGTQDQYDAGHIPGSQLVSYGDIKAARSDGVSMTIDMVATKAQMDGVIQKTGIDGGTLIVITGPSGNFSFMNTARAYYNFRYWGFPRSKLRVLNGFVDTTWAEAGYRLEFEAAAAPEPSTFSVCYLKQDPDRFRAPLEDMINVATDNNPKTVVIDTRSNAEYSGSSLTAGSESGKYVAFEGHIRGAEWLEYVNLLDADGKLKNDTDLISALKSIGVDNSTTSYPYCRTSWRAAITFLALDGVLNYPVKLYDGAWIEWGQMTAQSGALDAGSAWITDKELKDISSAVVIDNADATFVGTWGTSTTAGDGAYYGTNFRYIAAGTGANTATWTPALSSAGDYDVYVWHTAKSVYATDAKFTVTHNSTSNTVTVDLTRDGGMWYKLGTYTFDAGGAEDVTVTDEATGVVIADAVAFVPAGTTSWLSEAVKYNPSSVVQQILANSDVPHADNVNRTDAEICAIEGPGGGGAGGGGGDSGGY</sequence>
<dbReference type="PANTHER" id="PTHR11364">
    <property type="entry name" value="THIOSULFATE SULFERTANSFERASE"/>
    <property type="match status" value="1"/>
</dbReference>
<dbReference type="InterPro" id="IPR001307">
    <property type="entry name" value="Thiosulphate_STrfase_CS"/>
</dbReference>
<keyword evidence="2" id="KW-0677">Repeat</keyword>
<dbReference type="InterPro" id="IPR033803">
    <property type="entry name" value="CBD-like_Golvesin-Xly"/>
</dbReference>
<dbReference type="PROSITE" id="PS00683">
    <property type="entry name" value="RHODANESE_2"/>
    <property type="match status" value="1"/>
</dbReference>
<evidence type="ECO:0000313" key="4">
    <source>
        <dbReference type="EMBL" id="VAX30228.1"/>
    </source>
</evidence>